<comment type="caution">
    <text evidence="1">The sequence shown here is derived from an EMBL/GenBank/DDBJ whole genome shotgun (WGS) entry which is preliminary data.</text>
</comment>
<organism evidence="1 2">
    <name type="scientific">Kouleothrix aurantiaca</name>
    <dbReference type="NCBI Taxonomy" id="186479"/>
    <lineage>
        <taxon>Bacteria</taxon>
        <taxon>Bacillati</taxon>
        <taxon>Chloroflexota</taxon>
        <taxon>Chloroflexia</taxon>
        <taxon>Chloroflexales</taxon>
        <taxon>Roseiflexineae</taxon>
        <taxon>Roseiflexaceae</taxon>
        <taxon>Kouleothrix</taxon>
    </lineage>
</organism>
<proteinExistence type="predicted"/>
<gene>
    <name evidence="1" type="ORF">SE17_31365</name>
</gene>
<sequence length="137" mass="15640">MPRLGTGIELTQRVARLWMGGEMRVERPHQAPSAWDFWYNLMFADVFPEVNAWWFRDGWTGQVRFSAPAAQQDDATLMGYVQFNDDEGMPYTITEGDPIQVNVPMPLNFVQPVNFPLRVGLARHLLAMLNAEQLGVD</sequence>
<feature type="non-terminal residue" evidence="1">
    <location>
        <position position="137"/>
    </location>
</feature>
<dbReference type="AlphaFoldDB" id="A0A0P9DAR6"/>
<evidence type="ECO:0000313" key="2">
    <source>
        <dbReference type="Proteomes" id="UP000050509"/>
    </source>
</evidence>
<keyword evidence="2" id="KW-1185">Reference proteome</keyword>
<accession>A0A0P9DAR6</accession>
<reference evidence="1 2" key="1">
    <citation type="submission" date="2015-09" db="EMBL/GenBank/DDBJ databases">
        <title>Draft genome sequence of Kouleothrix aurantiaca JCM 19913.</title>
        <authorList>
            <person name="Hemp J."/>
        </authorList>
    </citation>
    <scope>NUCLEOTIDE SEQUENCE [LARGE SCALE GENOMIC DNA]</scope>
    <source>
        <strain evidence="1 2">COM-B</strain>
    </source>
</reference>
<protein>
    <submittedName>
        <fullName evidence="1">Uncharacterized protein</fullName>
    </submittedName>
</protein>
<dbReference type="Proteomes" id="UP000050509">
    <property type="component" value="Unassembled WGS sequence"/>
</dbReference>
<name>A0A0P9DAR6_9CHLR</name>
<dbReference type="EMBL" id="LJCR01001831">
    <property type="protein sequence ID" value="KPV49660.1"/>
    <property type="molecule type" value="Genomic_DNA"/>
</dbReference>
<evidence type="ECO:0000313" key="1">
    <source>
        <dbReference type="EMBL" id="KPV49660.1"/>
    </source>
</evidence>